<dbReference type="InterPro" id="IPR018649">
    <property type="entry name" value="SHOCT"/>
</dbReference>
<dbReference type="AlphaFoldDB" id="A0A840YKV9"/>
<accession>A0A840YKV9</accession>
<feature type="region of interest" description="Disordered" evidence="1">
    <location>
        <begin position="193"/>
        <end position="254"/>
    </location>
</feature>
<protein>
    <recommendedName>
        <fullName evidence="2">SHOCT domain-containing protein</fullName>
    </recommendedName>
</protein>
<feature type="domain" description="SHOCT" evidence="2">
    <location>
        <begin position="256"/>
        <end position="281"/>
    </location>
</feature>
<evidence type="ECO:0000259" key="2">
    <source>
        <dbReference type="Pfam" id="PF09851"/>
    </source>
</evidence>
<keyword evidence="4" id="KW-1185">Reference proteome</keyword>
<evidence type="ECO:0000313" key="3">
    <source>
        <dbReference type="EMBL" id="MBB5695183.1"/>
    </source>
</evidence>
<proteinExistence type="predicted"/>
<dbReference type="EMBL" id="JACIJD010000015">
    <property type="protein sequence ID" value="MBB5695183.1"/>
    <property type="molecule type" value="Genomic_DNA"/>
</dbReference>
<dbReference type="Proteomes" id="UP000580654">
    <property type="component" value="Unassembled WGS sequence"/>
</dbReference>
<evidence type="ECO:0000256" key="1">
    <source>
        <dbReference type="SAM" id="MobiDB-lite"/>
    </source>
</evidence>
<organism evidence="3 4">
    <name type="scientific">Muricoccus pecuniae</name>
    <dbReference type="NCBI Taxonomy" id="693023"/>
    <lineage>
        <taxon>Bacteria</taxon>
        <taxon>Pseudomonadati</taxon>
        <taxon>Pseudomonadota</taxon>
        <taxon>Alphaproteobacteria</taxon>
        <taxon>Acetobacterales</taxon>
        <taxon>Roseomonadaceae</taxon>
        <taxon>Muricoccus</taxon>
    </lineage>
</organism>
<evidence type="ECO:0000313" key="4">
    <source>
        <dbReference type="Proteomes" id="UP000580654"/>
    </source>
</evidence>
<comment type="caution">
    <text evidence="3">The sequence shown here is derived from an EMBL/GenBank/DDBJ whole genome shotgun (WGS) entry which is preliminary data.</text>
</comment>
<name>A0A840YKV9_9PROT</name>
<sequence length="284" mass="28913">MREPSPETREKLERIARRHGVSAEAAMTLLRALAAGGGGMAQFSHPELGGMGQWSRGGMVMVGDMFNQGLKARVDALCTELSGLVGELAPAPAGGAFQSQYQGTPGGAWGHAAGSWWPSELGSPAASGAQNGLRYAWFPASRRLAVEREGRVRLYDTGGHSIGGVSQQQGAVAGLSFSTESGSITLDDLRAVDAPGGAEPQAPPAGPPAAGQSVAPRASVPPHPVAGQGPAVPAPPPVSVTPAPLAGAGGDPLGTIERLADLRARGILTEEEFTAKKAELLARL</sequence>
<reference evidence="3 4" key="1">
    <citation type="submission" date="2020-08" db="EMBL/GenBank/DDBJ databases">
        <title>Genomic Encyclopedia of Type Strains, Phase IV (KMG-IV): sequencing the most valuable type-strain genomes for metagenomic binning, comparative biology and taxonomic classification.</title>
        <authorList>
            <person name="Goeker M."/>
        </authorList>
    </citation>
    <scope>NUCLEOTIDE SEQUENCE [LARGE SCALE GENOMIC DNA]</scope>
    <source>
        <strain evidence="3 4">DSM 25622</strain>
    </source>
</reference>
<gene>
    <name evidence="3" type="ORF">FHS87_003238</name>
</gene>
<dbReference type="RefSeq" id="WP_184520394.1">
    <property type="nucleotide sequence ID" value="NZ_JACIJD010000015.1"/>
</dbReference>
<dbReference type="Pfam" id="PF09851">
    <property type="entry name" value="SHOCT"/>
    <property type="match status" value="1"/>
</dbReference>